<feature type="binding site" evidence="10">
    <location>
        <position position="317"/>
    </location>
    <ligand>
        <name>ATP</name>
        <dbReference type="ChEBI" id="CHEBI:30616"/>
    </ligand>
</feature>
<feature type="binding site" evidence="10">
    <location>
        <position position="216"/>
    </location>
    <ligand>
        <name>ATP</name>
        <dbReference type="ChEBI" id="CHEBI:30616"/>
    </ligand>
</feature>
<dbReference type="SUPFAM" id="SSF68923">
    <property type="entry name" value="PEP carboxykinase N-terminal domain"/>
    <property type="match status" value="1"/>
</dbReference>
<evidence type="ECO:0000313" key="12">
    <source>
        <dbReference type="Proteomes" id="UP000727962"/>
    </source>
</evidence>
<feature type="binding site" evidence="10">
    <location>
        <position position="442"/>
    </location>
    <ligand>
        <name>ATP</name>
        <dbReference type="ChEBI" id="CHEBI:30616"/>
    </ligand>
</feature>
<feature type="binding site" evidence="10">
    <location>
        <position position="57"/>
    </location>
    <ligand>
        <name>substrate</name>
    </ligand>
</feature>
<dbReference type="SUPFAM" id="SSF53795">
    <property type="entry name" value="PEP carboxykinase-like"/>
    <property type="match status" value="1"/>
</dbReference>
<dbReference type="EC" id="4.1.1.49" evidence="3 10"/>
<evidence type="ECO:0000256" key="4">
    <source>
        <dbReference type="ARBA" id="ARBA00022432"/>
    </source>
</evidence>
<dbReference type="EMBL" id="JACOSL010000026">
    <property type="protein sequence ID" value="MBI1756254.1"/>
    <property type="molecule type" value="Genomic_DNA"/>
</dbReference>
<comment type="similarity">
    <text evidence="2 10">Belongs to the phosphoenolpyruvate carboxykinase (ATP) family.</text>
</comment>
<dbReference type="GO" id="GO:0046872">
    <property type="term" value="F:metal ion binding"/>
    <property type="evidence" value="ECO:0007669"/>
    <property type="project" value="UniProtKB-KW"/>
</dbReference>
<dbReference type="GO" id="GO:0006094">
    <property type="term" value="P:gluconeogenesis"/>
    <property type="evidence" value="ECO:0007669"/>
    <property type="project" value="UniProtKB-UniRule"/>
</dbReference>
<sequence>MTSITPTSAQPVDLSRAGAVHWNPSVDELVRHVLELDGGQLADSGAVSVRTGKYTGRTPKDKHTVREPGCEANIWWENNNPMAPAVFEHLRERVHAYAEGKTLYVIDTFGGADPAYRIAVRFILERPYHALFIKQLLIRPTAEELKAFKPEWTVADMGRMKTDPTTDGVRGDATIALNFAEKQVLIAGTEYAGEMKKSVFTIMNYLLPLKGVMSMHCSANIGKAGDTALFFGLSGTGKTTLSADPDRRLIGDDEHGWTDTGVFNIEGGCYAKCIKLSKEGEPQIWHAIRHGSVLENVVLGPGGVPDYNDDSLTENTRCAYPVEFIAGAVIPSVGGHPKNIVFLTADALGVLPPIARLTREQAMFYFLNGYTAKVAGTEAGVKDPTVAFSTCFGAPFLPLRPKVYANLLGEKIDRHGAKVWLVNTGWTGGPYGTGHRMKLAHTRSMIAAAFSGALHEVEFATDPIFGLHIPTSCPEVPGEVLNPRSTWADPEAYDRKARELKGQFDENYKTFA</sequence>
<keyword evidence="8 10" id="KW-0456">Lyase</keyword>
<comment type="pathway">
    <text evidence="1 10">Carbohydrate biosynthesis; gluconeogenesis.</text>
</comment>
<dbReference type="PANTHER" id="PTHR30031">
    <property type="entry name" value="PHOSPHOENOLPYRUVATE CARBOXYKINASE ATP"/>
    <property type="match status" value="1"/>
</dbReference>
<comment type="caution">
    <text evidence="10">Lacks conserved residue(s) required for the propagation of feature annotation.</text>
</comment>
<dbReference type="PROSITE" id="PS00532">
    <property type="entry name" value="PEPCK_ATP"/>
    <property type="match status" value="1"/>
</dbReference>
<keyword evidence="10" id="KW-0963">Cytoplasm</keyword>
<comment type="cofactor">
    <cofactor evidence="10">
        <name>Mn(2+)</name>
        <dbReference type="ChEBI" id="CHEBI:29035"/>
    </cofactor>
    <text evidence="10">Binds 1 Mn(2+) ion per subunit.</text>
</comment>
<feature type="binding site" evidence="10">
    <location>
        <position position="191"/>
    </location>
    <ligand>
        <name>substrate</name>
    </ligand>
</feature>
<comment type="subcellular location">
    <subcellularLocation>
        <location evidence="10">Cytoplasm</location>
    </subcellularLocation>
</comment>
<dbReference type="GO" id="GO:0005829">
    <property type="term" value="C:cytosol"/>
    <property type="evidence" value="ECO:0007669"/>
    <property type="project" value="TreeGrafter"/>
</dbReference>
<feature type="binding site" evidence="10">
    <location>
        <position position="197"/>
    </location>
    <ligand>
        <name>substrate</name>
    </ligand>
</feature>
<dbReference type="PIRSF" id="PIRSF006294">
    <property type="entry name" value="PEP_crbxkin"/>
    <property type="match status" value="1"/>
</dbReference>
<proteinExistence type="inferred from homology"/>
<dbReference type="InterPro" id="IPR008210">
    <property type="entry name" value="PEP_carboxykinase_N"/>
</dbReference>
<accession>A0A931PTD5</accession>
<feature type="binding site" evidence="10">
    <location>
        <position position="253"/>
    </location>
    <ligand>
        <name>Mn(2+)</name>
        <dbReference type="ChEBI" id="CHEBI:29035"/>
    </ligand>
</feature>
<dbReference type="Pfam" id="PF01293">
    <property type="entry name" value="PEPCK_ATP"/>
    <property type="match status" value="1"/>
</dbReference>
<evidence type="ECO:0000256" key="10">
    <source>
        <dbReference type="HAMAP-Rule" id="MF_00453"/>
    </source>
</evidence>
<evidence type="ECO:0000256" key="3">
    <source>
        <dbReference type="ARBA" id="ARBA00012363"/>
    </source>
</evidence>
<evidence type="ECO:0000256" key="2">
    <source>
        <dbReference type="ARBA" id="ARBA00006052"/>
    </source>
</evidence>
<dbReference type="GO" id="GO:0005524">
    <property type="term" value="F:ATP binding"/>
    <property type="evidence" value="ECO:0007669"/>
    <property type="project" value="UniProtKB-UniRule"/>
</dbReference>
<dbReference type="Gene3D" id="2.170.8.10">
    <property type="entry name" value="Phosphoenolpyruvate Carboxykinase, domain 2"/>
    <property type="match status" value="1"/>
</dbReference>
<name>A0A931PTD5_FIMGI</name>
<dbReference type="InterPro" id="IPR015994">
    <property type="entry name" value="PEPCK_ATP_CS"/>
</dbReference>
<dbReference type="Gene3D" id="3.90.228.20">
    <property type="match status" value="1"/>
</dbReference>
<dbReference type="InterPro" id="IPR013035">
    <property type="entry name" value="PEP_carboxykinase_C"/>
</dbReference>
<evidence type="ECO:0000256" key="9">
    <source>
        <dbReference type="ARBA" id="ARBA00047371"/>
    </source>
</evidence>
<evidence type="ECO:0000256" key="7">
    <source>
        <dbReference type="ARBA" id="ARBA00022840"/>
    </source>
</evidence>
<keyword evidence="7 10" id="KW-0067">ATP-binding</keyword>
<dbReference type="CDD" id="cd00484">
    <property type="entry name" value="PEPCK_ATP"/>
    <property type="match status" value="1"/>
</dbReference>
<keyword evidence="5 10" id="KW-0547">Nucleotide-binding</keyword>
<reference evidence="11" key="1">
    <citation type="submission" date="2020-07" db="EMBL/GenBank/DDBJ databases">
        <title>Huge and variable diversity of episymbiotic CPR bacteria and DPANN archaea in groundwater ecosystems.</title>
        <authorList>
            <person name="He C.Y."/>
            <person name="Keren R."/>
            <person name="Whittaker M."/>
            <person name="Farag I.F."/>
            <person name="Doudna J."/>
            <person name="Cate J.H.D."/>
            <person name="Banfield J.F."/>
        </authorList>
    </citation>
    <scope>NUCLEOTIDE SEQUENCE</scope>
    <source>
        <strain evidence="11">NC_groundwater_17_Pr7_B-0.1um_64_12</strain>
    </source>
</reference>
<keyword evidence="10" id="KW-0479">Metal-binding</keyword>
<keyword evidence="10" id="KW-0464">Manganese</keyword>
<protein>
    <recommendedName>
        <fullName evidence="3 10">Phosphoenolpyruvate carboxykinase (ATP)</fullName>
        <shortName evidence="10">PCK</shortName>
        <shortName evidence="10">PEP carboxykinase</shortName>
        <shortName evidence="10">PEPCK</shortName>
        <ecNumber evidence="3 10">4.1.1.49</ecNumber>
    </recommendedName>
</protein>
<keyword evidence="4 10" id="KW-0312">Gluconeogenesis</keyword>
<feature type="binding site" evidence="10">
    <location>
        <position position="197"/>
    </location>
    <ligand>
        <name>Mn(2+)</name>
        <dbReference type="ChEBI" id="CHEBI:29035"/>
    </ligand>
</feature>
<comment type="function">
    <text evidence="10">Involved in the gluconeogenesis. Catalyzes the conversion of oxaloacetate (OAA) to phosphoenolpyruvate (PEP) through direct phosphoryl transfer between the nucleoside triphosphate and OAA.</text>
</comment>
<comment type="catalytic activity">
    <reaction evidence="9 10">
        <text>oxaloacetate + ATP = phosphoenolpyruvate + ADP + CO2</text>
        <dbReference type="Rhea" id="RHEA:18617"/>
        <dbReference type="ChEBI" id="CHEBI:16452"/>
        <dbReference type="ChEBI" id="CHEBI:16526"/>
        <dbReference type="ChEBI" id="CHEBI:30616"/>
        <dbReference type="ChEBI" id="CHEBI:58702"/>
        <dbReference type="ChEBI" id="CHEBI:456216"/>
        <dbReference type="EC" id="4.1.1.49"/>
    </reaction>
</comment>
<dbReference type="GO" id="GO:0004612">
    <property type="term" value="F:phosphoenolpyruvate carboxykinase (ATP) activity"/>
    <property type="evidence" value="ECO:0007669"/>
    <property type="project" value="UniProtKB-UniRule"/>
</dbReference>
<evidence type="ECO:0000313" key="11">
    <source>
        <dbReference type="EMBL" id="MBI1756254.1"/>
    </source>
</evidence>
<feature type="binding site" evidence="10">
    <location>
        <position position="216"/>
    </location>
    <ligand>
        <name>Mn(2+)</name>
        <dbReference type="ChEBI" id="CHEBI:29035"/>
    </ligand>
</feature>
<dbReference type="Proteomes" id="UP000727962">
    <property type="component" value="Unassembled WGS sequence"/>
</dbReference>
<dbReference type="Gene3D" id="3.40.449.10">
    <property type="entry name" value="Phosphoenolpyruvate Carboxykinase, domain 1"/>
    <property type="match status" value="1"/>
</dbReference>
<gene>
    <name evidence="10 11" type="primary">pckA</name>
    <name evidence="11" type="ORF">HYR64_04005</name>
</gene>
<evidence type="ECO:0000256" key="5">
    <source>
        <dbReference type="ARBA" id="ARBA00022741"/>
    </source>
</evidence>
<evidence type="ECO:0000256" key="6">
    <source>
        <dbReference type="ARBA" id="ARBA00022793"/>
    </source>
</evidence>
<comment type="caution">
    <text evidence="11">The sequence shown here is derived from an EMBL/GenBank/DDBJ whole genome shotgun (WGS) entry which is preliminary data.</text>
</comment>
<feature type="binding site" evidence="10">
    <location>
        <position position="197"/>
    </location>
    <ligand>
        <name>ATP</name>
        <dbReference type="ChEBI" id="CHEBI:30616"/>
    </ligand>
</feature>
<keyword evidence="6 10" id="KW-0210">Decarboxylase</keyword>
<evidence type="ECO:0000256" key="1">
    <source>
        <dbReference type="ARBA" id="ARBA00004742"/>
    </source>
</evidence>
<feature type="binding site" evidence="10">
    <location>
        <position position="317"/>
    </location>
    <ligand>
        <name>substrate</name>
    </ligand>
</feature>
<organism evidence="11 12">
    <name type="scientific">Fimbriimonas ginsengisoli</name>
    <dbReference type="NCBI Taxonomy" id="1005039"/>
    <lineage>
        <taxon>Bacteria</taxon>
        <taxon>Bacillati</taxon>
        <taxon>Armatimonadota</taxon>
        <taxon>Fimbriimonadia</taxon>
        <taxon>Fimbriimonadales</taxon>
        <taxon>Fimbriimonadaceae</taxon>
        <taxon>Fimbriimonas</taxon>
    </lineage>
</organism>
<feature type="binding site" evidence="10">
    <location>
        <begin position="232"/>
        <end position="240"/>
    </location>
    <ligand>
        <name>ATP</name>
        <dbReference type="ChEBI" id="CHEBI:30616"/>
    </ligand>
</feature>
<dbReference type="NCBIfam" id="NF006821">
    <property type="entry name" value="PRK09344.1-3"/>
    <property type="match status" value="1"/>
</dbReference>
<dbReference type="HAMAP" id="MF_00453">
    <property type="entry name" value="PEPCK_ATP"/>
    <property type="match status" value="1"/>
</dbReference>
<dbReference type="AlphaFoldDB" id="A0A931PTD5"/>
<dbReference type="PANTHER" id="PTHR30031:SF0">
    <property type="entry name" value="PHOSPHOENOLPYRUVATE CARBOXYKINASE (ATP)"/>
    <property type="match status" value="1"/>
</dbReference>
<dbReference type="InterPro" id="IPR001272">
    <property type="entry name" value="PEP_carboxykinase_ATP"/>
</dbReference>
<dbReference type="NCBIfam" id="NF006820">
    <property type="entry name" value="PRK09344.1-2"/>
    <property type="match status" value="1"/>
</dbReference>
<feature type="binding site" evidence="10">
    <location>
        <position position="281"/>
    </location>
    <ligand>
        <name>ATP</name>
        <dbReference type="ChEBI" id="CHEBI:30616"/>
    </ligand>
</feature>
<dbReference type="NCBIfam" id="TIGR00224">
    <property type="entry name" value="pckA"/>
    <property type="match status" value="1"/>
</dbReference>
<evidence type="ECO:0000256" key="8">
    <source>
        <dbReference type="ARBA" id="ARBA00023239"/>
    </source>
</evidence>